<feature type="region of interest" description="Disordered" evidence="1">
    <location>
        <begin position="21"/>
        <end position="349"/>
    </location>
</feature>
<dbReference type="Bgee" id="108711586">
    <property type="expression patterns" value="Expressed in brain and 19 other cell types or tissues"/>
</dbReference>
<organism evidence="4 5">
    <name type="scientific">Xenopus laevis</name>
    <name type="common">African clawed frog</name>
    <dbReference type="NCBI Taxonomy" id="8355"/>
    <lineage>
        <taxon>Eukaryota</taxon>
        <taxon>Metazoa</taxon>
        <taxon>Chordata</taxon>
        <taxon>Craniata</taxon>
        <taxon>Vertebrata</taxon>
        <taxon>Euteleostomi</taxon>
        <taxon>Amphibia</taxon>
        <taxon>Batrachia</taxon>
        <taxon>Anura</taxon>
        <taxon>Pipoidea</taxon>
        <taxon>Pipidae</taxon>
        <taxon>Xenopodinae</taxon>
        <taxon>Xenopus</taxon>
        <taxon>Xenopus</taxon>
    </lineage>
</organism>
<dbReference type="PANTHER" id="PTHR16502">
    <property type="entry name" value="KERATINOCYTE-ASSOCIATED TRANSMEMBRANE PROTEIN 2"/>
    <property type="match status" value="1"/>
</dbReference>
<feature type="compositionally biased region" description="Polar residues" evidence="1">
    <location>
        <begin position="77"/>
        <end position="91"/>
    </location>
</feature>
<dbReference type="Proteomes" id="UP000186698">
    <property type="component" value="Chromosome 3L"/>
</dbReference>
<dbReference type="AlphaFoldDB" id="A0A1L8H1U7"/>
<dbReference type="OrthoDB" id="5846619at2759"/>
<keyword evidence="2" id="KW-0472">Membrane</keyword>
<feature type="compositionally biased region" description="Polar residues" evidence="1">
    <location>
        <begin position="178"/>
        <end position="196"/>
    </location>
</feature>
<dbReference type="Pfam" id="PF17818">
    <property type="entry name" value="KCT2"/>
    <property type="match status" value="1"/>
</dbReference>
<keyword evidence="4" id="KW-1185">Reference proteome</keyword>
<dbReference type="CTD" id="108711586"/>
<dbReference type="OMA" id="VQTKNSQ"/>
<sequence>MATRASWLLLLLFVSLSLAAAESDPDPADPKNEDEKEPPAGNNVKDNAQPEKKEEKVDAAVKPGSSDEGPNKPLVKSGNSDPLKTSNTKQSPETDVKTDKDKTSKDKQEVIVDNVPESGTNDDPALKEQLDAKITKDNGKAQSEANLKDTAAAQKKLDNKDANNPQGSHDPVIKESNKTPTPKDSGTKGDSQSKNAMSKDSKDSVPTPKDSKSEPKQIKGDEPEQNEPLASEEKNTDTSEHDKAAKTPEATKSDKPPKVPEESQDADTDKSPKNAEEPISSKEFPNAANDEENSDDELNVKDNADQENLDIGGGDDDDDGDVVHVKTGKDMQEDVEEKSQAEPLPQDKSESSHFFAYLVTSAILVAVLYVAYHNKRKIIAFALEGRRAKGGRRPNSGDYQRLEHKI</sequence>
<dbReference type="GeneID" id="108711586"/>
<evidence type="ECO:0000256" key="2">
    <source>
        <dbReference type="SAM" id="Phobius"/>
    </source>
</evidence>
<feature type="compositionally biased region" description="Basic and acidic residues" evidence="1">
    <location>
        <begin position="197"/>
        <end position="222"/>
    </location>
</feature>
<feature type="compositionally biased region" description="Basic and acidic residues" evidence="1">
    <location>
        <begin position="28"/>
        <end position="38"/>
    </location>
</feature>
<feature type="compositionally biased region" description="Basic and acidic residues" evidence="1">
    <location>
        <begin position="124"/>
        <end position="139"/>
    </location>
</feature>
<feature type="compositionally biased region" description="Basic and acidic residues" evidence="1">
    <location>
        <begin position="321"/>
        <end position="349"/>
    </location>
</feature>
<keyword evidence="2" id="KW-1133">Transmembrane helix</keyword>
<keyword evidence="2" id="KW-0812">Transmembrane</keyword>
<accession>A0A1L8H1U7</accession>
<protein>
    <submittedName>
        <fullName evidence="5">Trans-Golgi network integral membrane protein 1</fullName>
    </submittedName>
</protein>
<keyword evidence="3" id="KW-0732">Signal</keyword>
<feature type="compositionally biased region" description="Basic and acidic residues" evidence="1">
    <location>
        <begin position="92"/>
        <end position="110"/>
    </location>
</feature>
<dbReference type="InterPro" id="IPR037645">
    <property type="entry name" value="KCT2"/>
</dbReference>
<dbReference type="PaxDb" id="8355-A0A1L8H1U7"/>
<feature type="compositionally biased region" description="Basic and acidic residues" evidence="1">
    <location>
        <begin position="231"/>
        <end position="280"/>
    </location>
</feature>
<proteinExistence type="predicted"/>
<evidence type="ECO:0000256" key="3">
    <source>
        <dbReference type="SAM" id="SignalP"/>
    </source>
</evidence>
<gene>
    <name evidence="5" type="primary">LOC108711586</name>
</gene>
<feature type="transmembrane region" description="Helical" evidence="2">
    <location>
        <begin position="354"/>
        <end position="372"/>
    </location>
</feature>
<dbReference type="STRING" id="8355.A0A1L8H1U7"/>
<evidence type="ECO:0000313" key="4">
    <source>
        <dbReference type="Proteomes" id="UP000186698"/>
    </source>
</evidence>
<dbReference type="KEGG" id="xla:108711586"/>
<evidence type="ECO:0000313" key="5">
    <source>
        <dbReference type="RefSeq" id="XP_018108956.1"/>
    </source>
</evidence>
<feature type="compositionally biased region" description="Acidic residues" evidence="1">
    <location>
        <begin position="305"/>
        <end position="320"/>
    </location>
</feature>
<reference evidence="5" key="1">
    <citation type="submission" date="2025-08" db="UniProtKB">
        <authorList>
            <consortium name="RefSeq"/>
        </authorList>
    </citation>
    <scope>IDENTIFICATION</scope>
    <source>
        <strain evidence="5">J_2021</strain>
        <tissue evidence="5">Erythrocytes</tissue>
    </source>
</reference>
<name>A0A1L8H1U7_XENLA</name>
<feature type="compositionally biased region" description="Basic and acidic residues" evidence="1">
    <location>
        <begin position="48"/>
        <end position="59"/>
    </location>
</feature>
<feature type="chain" id="PRO_5043680183" evidence="3">
    <location>
        <begin position="22"/>
        <end position="406"/>
    </location>
</feature>
<dbReference type="PANTHER" id="PTHR16502:SF0">
    <property type="entry name" value="KERATINOCYTE-ASSOCIATED TRANSMEMBRANE PROTEIN 2"/>
    <property type="match status" value="1"/>
</dbReference>
<dbReference type="RefSeq" id="XP_018108956.1">
    <property type="nucleotide sequence ID" value="XM_018253467.2"/>
</dbReference>
<evidence type="ECO:0000256" key="1">
    <source>
        <dbReference type="SAM" id="MobiDB-lite"/>
    </source>
</evidence>
<feature type="signal peptide" evidence="3">
    <location>
        <begin position="1"/>
        <end position="21"/>
    </location>
</feature>